<sequence>MTDSPQHLELELGPLAHGGHTVARTQEGRVVFVRHGAPGERVRVRLSEAQDEARFWRGDVVEVLSPVQGRRARHPWESADSMLSWASGRAPVGGAELGHLELELQRRLKTEVLRELLGGIGGFEPEQLEALDPRVEALPGETDDGLGWRTRAHFAVDEHGRAAMHPHRSDELVPVQDFPLMTPALSALRIGEIDWSGATRLDLAGPSADAPTVVVTAAHPFDEDLVRRLREHALPALQVAHARAGGEGEIGLVLSADTSAGSPRREPLVLSGTGRTVERIGQRTWEVSAGGFWQVHRSAPQHLLGLVEQESGLSAGEDALDLYSGAGLLTAALAEAVGEAGSVLAVEGSPLTSTDAARRFGEDPQVEAVTGSVEDVLARRWPELVRIPQRRRRGGRPSRGRRGAASSVPSRRPDVVVLDPPRAGAGKVVVDAIAALEPRRIVSVSCDPATAARDLARFRHRGWQVRSLRGLDLYPNTHHLETVTVLERS</sequence>
<feature type="compositionally biased region" description="Low complexity" evidence="5">
    <location>
        <begin position="403"/>
        <end position="415"/>
    </location>
</feature>
<keyword evidence="1 4" id="KW-0489">Methyltransferase</keyword>
<dbReference type="STRING" id="71999.KPaMU14_06945"/>
<dbReference type="Gene3D" id="2.40.50.1070">
    <property type="match status" value="1"/>
</dbReference>
<feature type="compositionally biased region" description="Basic residues" evidence="5">
    <location>
        <begin position="388"/>
        <end position="402"/>
    </location>
</feature>
<name>M2XUK3_9MICC</name>
<dbReference type="SUPFAM" id="SSF50249">
    <property type="entry name" value="Nucleic acid-binding proteins"/>
    <property type="match status" value="1"/>
</dbReference>
<dbReference type="PROSITE" id="PS51687">
    <property type="entry name" value="SAM_MT_RNA_M5U"/>
    <property type="match status" value="1"/>
</dbReference>
<feature type="region of interest" description="Disordered" evidence="5">
    <location>
        <begin position="388"/>
        <end position="415"/>
    </location>
</feature>
<proteinExistence type="inferred from homology"/>
<dbReference type="PROSITE" id="PS50926">
    <property type="entry name" value="TRAM"/>
    <property type="match status" value="1"/>
</dbReference>
<feature type="domain" description="TRAM" evidence="6">
    <location>
        <begin position="1"/>
        <end position="62"/>
    </location>
</feature>
<dbReference type="Proteomes" id="UP000009877">
    <property type="component" value="Unassembled WGS sequence"/>
</dbReference>
<protein>
    <recommendedName>
        <fullName evidence="6">TRAM domain-containing protein</fullName>
    </recommendedName>
</protein>
<dbReference type="GO" id="GO:0070475">
    <property type="term" value="P:rRNA base methylation"/>
    <property type="evidence" value="ECO:0007669"/>
    <property type="project" value="TreeGrafter"/>
</dbReference>
<feature type="active site" description="Nucleophile" evidence="4">
    <location>
        <position position="446"/>
    </location>
</feature>
<dbReference type="AlphaFoldDB" id="M2XUK3"/>
<evidence type="ECO:0000313" key="8">
    <source>
        <dbReference type="Proteomes" id="UP000009877"/>
    </source>
</evidence>
<gene>
    <name evidence="7" type="ORF">C884_00475</name>
</gene>
<feature type="binding site" evidence="4">
    <location>
        <position position="323"/>
    </location>
    <ligand>
        <name>S-adenosyl-L-methionine</name>
        <dbReference type="ChEBI" id="CHEBI:59789"/>
    </ligand>
</feature>
<dbReference type="InterPro" id="IPR002792">
    <property type="entry name" value="TRAM_dom"/>
</dbReference>
<dbReference type="GO" id="GO:0070041">
    <property type="term" value="F:rRNA (uridine-C5-)-methyltransferase activity"/>
    <property type="evidence" value="ECO:0007669"/>
    <property type="project" value="TreeGrafter"/>
</dbReference>
<dbReference type="InterPro" id="IPR010280">
    <property type="entry name" value="U5_MeTrfase_fam"/>
</dbReference>
<evidence type="ECO:0000313" key="7">
    <source>
        <dbReference type="EMBL" id="EME36488.1"/>
    </source>
</evidence>
<evidence type="ECO:0000256" key="2">
    <source>
        <dbReference type="ARBA" id="ARBA00022679"/>
    </source>
</evidence>
<keyword evidence="2 4" id="KW-0808">Transferase</keyword>
<dbReference type="PANTHER" id="PTHR11061">
    <property type="entry name" value="RNA M5U METHYLTRANSFERASE"/>
    <property type="match status" value="1"/>
</dbReference>
<evidence type="ECO:0000256" key="4">
    <source>
        <dbReference type="PROSITE-ProRule" id="PRU01024"/>
    </source>
</evidence>
<evidence type="ECO:0000259" key="6">
    <source>
        <dbReference type="PROSITE" id="PS50926"/>
    </source>
</evidence>
<keyword evidence="8" id="KW-1185">Reference proteome</keyword>
<dbReference type="PANTHER" id="PTHR11061:SF30">
    <property type="entry name" value="TRNA (URACIL(54)-C(5))-METHYLTRANSFERASE"/>
    <property type="match status" value="1"/>
</dbReference>
<evidence type="ECO:0000256" key="3">
    <source>
        <dbReference type="ARBA" id="ARBA00022691"/>
    </source>
</evidence>
<keyword evidence="3 4" id="KW-0949">S-adenosyl-L-methionine</keyword>
<dbReference type="SUPFAM" id="SSF53335">
    <property type="entry name" value="S-adenosyl-L-methionine-dependent methyltransferases"/>
    <property type="match status" value="1"/>
</dbReference>
<feature type="binding site" evidence="4">
    <location>
        <position position="347"/>
    </location>
    <ligand>
        <name>S-adenosyl-L-methionine</name>
        <dbReference type="ChEBI" id="CHEBI:59789"/>
    </ligand>
</feature>
<dbReference type="Pfam" id="PF01938">
    <property type="entry name" value="TRAM"/>
    <property type="match status" value="1"/>
</dbReference>
<dbReference type="InterPro" id="IPR029063">
    <property type="entry name" value="SAM-dependent_MTases_sf"/>
</dbReference>
<comment type="caution">
    <text evidence="7">The sequence shown here is derived from an EMBL/GenBank/DDBJ whole genome shotgun (WGS) entry which is preliminary data.</text>
</comment>
<dbReference type="Gene3D" id="3.40.50.150">
    <property type="entry name" value="Vaccinia Virus protein VP39"/>
    <property type="match status" value="1"/>
</dbReference>
<feature type="binding site" evidence="4">
    <location>
        <position position="419"/>
    </location>
    <ligand>
        <name>S-adenosyl-L-methionine</name>
        <dbReference type="ChEBI" id="CHEBI:59789"/>
    </ligand>
</feature>
<dbReference type="RefSeq" id="WP_006214896.1">
    <property type="nucleotide sequence ID" value="NZ_ANHZ02000014.1"/>
</dbReference>
<feature type="binding site" evidence="4">
    <location>
        <position position="294"/>
    </location>
    <ligand>
        <name>S-adenosyl-L-methionine</name>
        <dbReference type="ChEBI" id="CHEBI:59789"/>
    </ligand>
</feature>
<comment type="similarity">
    <text evidence="4">Belongs to the class I-like SAM-binding methyltransferase superfamily. RNA M5U methyltransferase family.</text>
</comment>
<evidence type="ECO:0000256" key="1">
    <source>
        <dbReference type="ARBA" id="ARBA00022603"/>
    </source>
</evidence>
<dbReference type="EMBL" id="ANHZ02000014">
    <property type="protein sequence ID" value="EME36488.1"/>
    <property type="molecule type" value="Genomic_DNA"/>
</dbReference>
<evidence type="ECO:0000256" key="5">
    <source>
        <dbReference type="SAM" id="MobiDB-lite"/>
    </source>
</evidence>
<dbReference type="Gene3D" id="2.40.50.140">
    <property type="entry name" value="Nucleic acid-binding proteins"/>
    <property type="match status" value="1"/>
</dbReference>
<accession>M2XUK3</accession>
<dbReference type="InterPro" id="IPR012340">
    <property type="entry name" value="NA-bd_OB-fold"/>
</dbReference>
<reference evidence="7 8" key="1">
    <citation type="journal article" date="2014" name="Genome Announc.">
        <title>Draft Genome Sequence of Kocuria palustris PEL.</title>
        <authorList>
            <person name="Sharma G."/>
            <person name="Khatri I."/>
            <person name="Subramanian S."/>
        </authorList>
    </citation>
    <scope>NUCLEOTIDE SEQUENCE [LARGE SCALE GENOMIC DNA]</scope>
    <source>
        <strain evidence="7 8">PEL</strain>
    </source>
</reference>
<dbReference type="Pfam" id="PF05958">
    <property type="entry name" value="tRNA_U5-meth_tr"/>
    <property type="match status" value="1"/>
</dbReference>
<organism evidence="7 8">
    <name type="scientific">Kocuria palustris PEL</name>
    <dbReference type="NCBI Taxonomy" id="1236550"/>
    <lineage>
        <taxon>Bacteria</taxon>
        <taxon>Bacillati</taxon>
        <taxon>Actinomycetota</taxon>
        <taxon>Actinomycetes</taxon>
        <taxon>Micrococcales</taxon>
        <taxon>Micrococcaceae</taxon>
        <taxon>Kocuria</taxon>
    </lineage>
</organism>